<name>A0A4Q5M1P0_9BACT</name>
<dbReference type="GO" id="GO:0016788">
    <property type="term" value="F:hydrolase activity, acting on ester bonds"/>
    <property type="evidence" value="ECO:0007669"/>
    <property type="project" value="UniProtKB-ARBA"/>
</dbReference>
<organism evidence="3 4">
    <name type="scientific">Emticicia agri</name>
    <dbReference type="NCBI Taxonomy" id="2492393"/>
    <lineage>
        <taxon>Bacteria</taxon>
        <taxon>Pseudomonadati</taxon>
        <taxon>Bacteroidota</taxon>
        <taxon>Cytophagia</taxon>
        <taxon>Cytophagales</taxon>
        <taxon>Leadbetterellaceae</taxon>
        <taxon>Emticicia</taxon>
    </lineage>
</organism>
<evidence type="ECO:0000313" key="4">
    <source>
        <dbReference type="Proteomes" id="UP000293162"/>
    </source>
</evidence>
<dbReference type="Proteomes" id="UP000293162">
    <property type="component" value="Unassembled WGS sequence"/>
</dbReference>
<dbReference type="InterPro" id="IPR036514">
    <property type="entry name" value="SGNH_hydro_sf"/>
</dbReference>
<comment type="caution">
    <text evidence="3">The sequence shown here is derived from an EMBL/GenBank/DDBJ whole genome shotgun (WGS) entry which is preliminary data.</text>
</comment>
<feature type="compositionally biased region" description="Polar residues" evidence="1">
    <location>
        <begin position="240"/>
        <end position="253"/>
    </location>
</feature>
<keyword evidence="2" id="KW-0812">Transmembrane</keyword>
<evidence type="ECO:0000313" key="3">
    <source>
        <dbReference type="EMBL" id="RYU96132.1"/>
    </source>
</evidence>
<dbReference type="EMBL" id="SEWF01000009">
    <property type="protein sequence ID" value="RYU96132.1"/>
    <property type="molecule type" value="Genomic_DNA"/>
</dbReference>
<dbReference type="RefSeq" id="WP_130020423.1">
    <property type="nucleotide sequence ID" value="NZ_SEWF01000009.1"/>
</dbReference>
<protein>
    <submittedName>
        <fullName evidence="3">Uncharacterized protein</fullName>
    </submittedName>
</protein>
<sequence>MSKLIKKVFPLILTFIISISVALLIGEFAIRVFYPQVTSPVQFFYDEKLGGMIPVPNQKGFKDHPDVYYYEYQNNDLGMRDTRQVADYKKYSNKILCLGDSFTYGWGVNDKETFASILEKKINKDSIAVLNAGVSGAGTDYALKFFQVRGKELAPKTVIYFYFDNDINDNKANAYFHIDNDSIIVNEQNSYATVNALKKNKLVENKLYNWLSSNSQLFGLIRYNIGLLWNKRVSDANKASQANADSVSNTQKPETGIAQKETDKAPKQDKNTVAPPKPTTQIDTNEPLYHTYKYLSALQAATKKEGVNFLVYYIPAHSSIEEYQKSGTIGVENALNNYCSQNQIKFFTFREELMRAKNPIETYYLPVDFHWNQKGHALAAEYLYQTLQRENIVP</sequence>
<dbReference type="Gene3D" id="3.40.50.1110">
    <property type="entry name" value="SGNH hydrolase"/>
    <property type="match status" value="2"/>
</dbReference>
<dbReference type="OrthoDB" id="1414387at2"/>
<reference evidence="3 4" key="1">
    <citation type="submission" date="2019-02" db="EMBL/GenBank/DDBJ databases">
        <title>Bacterial novel species Emticicia sp. 17J42-9 isolated from soil.</title>
        <authorList>
            <person name="Jung H.-Y."/>
        </authorList>
    </citation>
    <scope>NUCLEOTIDE SEQUENCE [LARGE SCALE GENOMIC DNA]</scope>
    <source>
        <strain evidence="3 4">17J42-9</strain>
    </source>
</reference>
<evidence type="ECO:0000256" key="2">
    <source>
        <dbReference type="SAM" id="Phobius"/>
    </source>
</evidence>
<accession>A0A4Q5M1P0</accession>
<keyword evidence="2" id="KW-1133">Transmembrane helix</keyword>
<dbReference type="AlphaFoldDB" id="A0A4Q5M1P0"/>
<keyword evidence="4" id="KW-1185">Reference proteome</keyword>
<proteinExistence type="predicted"/>
<feature type="transmembrane region" description="Helical" evidence="2">
    <location>
        <begin position="12"/>
        <end position="34"/>
    </location>
</feature>
<gene>
    <name evidence="3" type="ORF">EWM59_07940</name>
</gene>
<feature type="region of interest" description="Disordered" evidence="1">
    <location>
        <begin position="240"/>
        <end position="284"/>
    </location>
</feature>
<dbReference type="SUPFAM" id="SSF52266">
    <property type="entry name" value="SGNH hydrolase"/>
    <property type="match status" value="1"/>
</dbReference>
<evidence type="ECO:0000256" key="1">
    <source>
        <dbReference type="SAM" id="MobiDB-lite"/>
    </source>
</evidence>
<feature type="compositionally biased region" description="Basic and acidic residues" evidence="1">
    <location>
        <begin position="260"/>
        <end position="270"/>
    </location>
</feature>
<keyword evidence="2" id="KW-0472">Membrane</keyword>